<evidence type="ECO:0000313" key="3">
    <source>
        <dbReference type="Proteomes" id="UP001565474"/>
    </source>
</evidence>
<dbReference type="RefSeq" id="WP_225174436.1">
    <property type="nucleotide sequence ID" value="NZ_JBGBYD010000002.1"/>
</dbReference>
<dbReference type="Gene3D" id="2.40.33.20">
    <property type="entry name" value="PK beta-barrel domain-like"/>
    <property type="match status" value="1"/>
</dbReference>
<dbReference type="SUPFAM" id="SSF50800">
    <property type="entry name" value="PK beta-barrel domain-like"/>
    <property type="match status" value="1"/>
</dbReference>
<dbReference type="PROSITE" id="PS51340">
    <property type="entry name" value="MOSC"/>
    <property type="match status" value="1"/>
</dbReference>
<feature type="domain" description="MOSC" evidence="1">
    <location>
        <begin position="14"/>
        <end position="107"/>
    </location>
</feature>
<keyword evidence="3" id="KW-1185">Reference proteome</keyword>
<dbReference type="PANTHER" id="PTHR36930">
    <property type="entry name" value="METAL-SULFUR CLUSTER BIOSYNTHESIS PROTEINS YUAD-RELATED"/>
    <property type="match status" value="1"/>
</dbReference>
<name>A0ABV4GQS7_9BRAD</name>
<reference evidence="2 3" key="1">
    <citation type="submission" date="2024-07" db="EMBL/GenBank/DDBJ databases">
        <title>Genomic Encyclopedia of Type Strains, Phase V (KMG-V): Genome sequencing to study the core and pangenomes of soil and plant-associated prokaryotes.</title>
        <authorList>
            <person name="Whitman W."/>
        </authorList>
    </citation>
    <scope>NUCLEOTIDE SEQUENCE [LARGE SCALE GENOMIC DNA]</scope>
    <source>
        <strain evidence="2 3">USDA 222</strain>
    </source>
</reference>
<proteinExistence type="predicted"/>
<gene>
    <name evidence="2" type="ORF">ABH992_005656</name>
</gene>
<comment type="caution">
    <text evidence="2">The sequence shown here is derived from an EMBL/GenBank/DDBJ whole genome shotgun (WGS) entry which is preliminary data.</text>
</comment>
<evidence type="ECO:0000259" key="1">
    <source>
        <dbReference type="PROSITE" id="PS51340"/>
    </source>
</evidence>
<dbReference type="Proteomes" id="UP001565474">
    <property type="component" value="Unassembled WGS sequence"/>
</dbReference>
<dbReference type="EMBL" id="JBGBZN010000002">
    <property type="protein sequence ID" value="MEY9473257.1"/>
    <property type="molecule type" value="Genomic_DNA"/>
</dbReference>
<dbReference type="InterPro" id="IPR005302">
    <property type="entry name" value="MoCF_Sase_C"/>
</dbReference>
<sequence length="107" mass="11405">MAVAADRGHHFSKPSRDQIVLVEGRGVEGDAHAGPFVGHRYLARRRPRLPNLRQVHLIPFELFASLSKAGLVVGAGELGENITNAGLDLERMPLGTSSNSGPQPSSS</sequence>
<accession>A0ABV4GQS7</accession>
<dbReference type="PANTHER" id="PTHR36930:SF1">
    <property type="entry name" value="MOSC DOMAIN-CONTAINING PROTEIN"/>
    <property type="match status" value="1"/>
</dbReference>
<protein>
    <submittedName>
        <fullName evidence="2">MOSC domain-containing protein YiiM</fullName>
    </submittedName>
</protein>
<dbReference type="InterPro" id="IPR011037">
    <property type="entry name" value="Pyrv_Knase-like_insert_dom_sf"/>
</dbReference>
<dbReference type="InterPro" id="IPR052716">
    <property type="entry name" value="MOSC_domain"/>
</dbReference>
<organism evidence="2 3">
    <name type="scientific">Bradyrhizobium yuanmingense</name>
    <dbReference type="NCBI Taxonomy" id="108015"/>
    <lineage>
        <taxon>Bacteria</taxon>
        <taxon>Pseudomonadati</taxon>
        <taxon>Pseudomonadota</taxon>
        <taxon>Alphaproteobacteria</taxon>
        <taxon>Hyphomicrobiales</taxon>
        <taxon>Nitrobacteraceae</taxon>
        <taxon>Bradyrhizobium</taxon>
    </lineage>
</organism>
<evidence type="ECO:0000313" key="2">
    <source>
        <dbReference type="EMBL" id="MEY9473257.1"/>
    </source>
</evidence>